<sequence length="135" mass="14717">MKPTAREGKFREVKIQSQVRAAQALAKKKASGRANSPDVDVSASSTLSAVPSISDKIFKVAIETVTETASDSGTTMYPKILINNTTAGIDEYELLTYDDMMDVAPQEDSILQDLSTILSKHFTVLKEAVTTWFKA</sequence>
<accession>A0A165BLJ9</accession>
<evidence type="ECO:0000313" key="3">
    <source>
        <dbReference type="Proteomes" id="UP000076871"/>
    </source>
</evidence>
<gene>
    <name evidence="2" type="ORF">LAESUDRAFT_763871</name>
</gene>
<dbReference type="GeneID" id="63830371"/>
<keyword evidence="3" id="KW-1185">Reference proteome</keyword>
<dbReference type="AlphaFoldDB" id="A0A165BLJ9"/>
<dbReference type="EMBL" id="KV427667">
    <property type="protein sequence ID" value="KZT01274.1"/>
    <property type="molecule type" value="Genomic_DNA"/>
</dbReference>
<protein>
    <submittedName>
        <fullName evidence="2">Uncharacterized protein</fullName>
    </submittedName>
</protein>
<organism evidence="2 3">
    <name type="scientific">Laetiporus sulphureus 93-53</name>
    <dbReference type="NCBI Taxonomy" id="1314785"/>
    <lineage>
        <taxon>Eukaryota</taxon>
        <taxon>Fungi</taxon>
        <taxon>Dikarya</taxon>
        <taxon>Basidiomycota</taxon>
        <taxon>Agaricomycotina</taxon>
        <taxon>Agaricomycetes</taxon>
        <taxon>Polyporales</taxon>
        <taxon>Laetiporus</taxon>
    </lineage>
</organism>
<reference evidence="2 3" key="1">
    <citation type="journal article" date="2016" name="Mol. Biol. Evol.">
        <title>Comparative Genomics of Early-Diverging Mushroom-Forming Fungi Provides Insights into the Origins of Lignocellulose Decay Capabilities.</title>
        <authorList>
            <person name="Nagy L.G."/>
            <person name="Riley R."/>
            <person name="Tritt A."/>
            <person name="Adam C."/>
            <person name="Daum C."/>
            <person name="Floudas D."/>
            <person name="Sun H."/>
            <person name="Yadav J.S."/>
            <person name="Pangilinan J."/>
            <person name="Larsson K.H."/>
            <person name="Matsuura K."/>
            <person name="Barry K."/>
            <person name="Labutti K."/>
            <person name="Kuo R."/>
            <person name="Ohm R.A."/>
            <person name="Bhattacharya S.S."/>
            <person name="Shirouzu T."/>
            <person name="Yoshinaga Y."/>
            <person name="Martin F.M."/>
            <person name="Grigoriev I.V."/>
            <person name="Hibbett D.S."/>
        </authorList>
    </citation>
    <scope>NUCLEOTIDE SEQUENCE [LARGE SCALE GENOMIC DNA]</scope>
    <source>
        <strain evidence="2 3">93-53</strain>
    </source>
</reference>
<evidence type="ECO:0000313" key="2">
    <source>
        <dbReference type="EMBL" id="KZT01274.1"/>
    </source>
</evidence>
<proteinExistence type="predicted"/>
<feature type="region of interest" description="Disordered" evidence="1">
    <location>
        <begin position="26"/>
        <end position="46"/>
    </location>
</feature>
<dbReference type="RefSeq" id="XP_040759014.1">
    <property type="nucleotide sequence ID" value="XM_040913343.1"/>
</dbReference>
<dbReference type="InParanoid" id="A0A165BLJ9"/>
<dbReference type="Proteomes" id="UP000076871">
    <property type="component" value="Unassembled WGS sequence"/>
</dbReference>
<name>A0A165BLJ9_9APHY</name>
<evidence type="ECO:0000256" key="1">
    <source>
        <dbReference type="SAM" id="MobiDB-lite"/>
    </source>
</evidence>